<dbReference type="Gene3D" id="3.40.395.10">
    <property type="entry name" value="Adenoviral Proteinase, Chain A"/>
    <property type="match status" value="1"/>
</dbReference>
<evidence type="ECO:0000256" key="2">
    <source>
        <dbReference type="ARBA" id="ARBA00022670"/>
    </source>
</evidence>
<protein>
    <recommendedName>
        <fullName evidence="5">Ubiquitin-like protease family profile domain-containing protein</fullName>
    </recommendedName>
</protein>
<dbReference type="GO" id="GO:0008234">
    <property type="term" value="F:cysteine-type peptidase activity"/>
    <property type="evidence" value="ECO:0007669"/>
    <property type="project" value="InterPro"/>
</dbReference>
<keyword evidence="7" id="KW-1185">Reference proteome</keyword>
<dbReference type="Pfam" id="PF02902">
    <property type="entry name" value="Peptidase_C48"/>
    <property type="match status" value="1"/>
</dbReference>
<feature type="region of interest" description="Disordered" evidence="4">
    <location>
        <begin position="250"/>
        <end position="282"/>
    </location>
</feature>
<evidence type="ECO:0000256" key="1">
    <source>
        <dbReference type="ARBA" id="ARBA00005234"/>
    </source>
</evidence>
<feature type="compositionally biased region" description="Basic and acidic residues" evidence="4">
    <location>
        <begin position="131"/>
        <end position="172"/>
    </location>
</feature>
<comment type="caution">
    <text evidence="6">The sequence shown here is derived from an EMBL/GenBank/DDBJ whole genome shotgun (WGS) entry which is preliminary data.</text>
</comment>
<reference evidence="6" key="1">
    <citation type="journal article" date="2022" name="Plant J.">
        <title>Strategies of tolerance reflected in two North American maple genomes.</title>
        <authorList>
            <person name="McEvoy S.L."/>
            <person name="Sezen U.U."/>
            <person name="Trouern-Trend A."/>
            <person name="McMahon S.M."/>
            <person name="Schaberg P.G."/>
            <person name="Yang J."/>
            <person name="Wegrzyn J.L."/>
            <person name="Swenson N.G."/>
        </authorList>
    </citation>
    <scope>NUCLEOTIDE SEQUENCE</scope>
    <source>
        <strain evidence="6">NS2018</strain>
    </source>
</reference>
<dbReference type="InterPro" id="IPR038765">
    <property type="entry name" value="Papain-like_cys_pep_sf"/>
</dbReference>
<accession>A0AA39SM04</accession>
<dbReference type="SUPFAM" id="SSF54001">
    <property type="entry name" value="Cysteine proteinases"/>
    <property type="match status" value="1"/>
</dbReference>
<reference evidence="6" key="2">
    <citation type="submission" date="2023-06" db="EMBL/GenBank/DDBJ databases">
        <authorList>
            <person name="Swenson N.G."/>
            <person name="Wegrzyn J.L."/>
            <person name="Mcevoy S.L."/>
        </authorList>
    </citation>
    <scope>NUCLEOTIDE SEQUENCE</scope>
    <source>
        <strain evidence="6">NS2018</strain>
        <tissue evidence="6">Leaf</tissue>
    </source>
</reference>
<gene>
    <name evidence="6" type="ORF">LWI29_018444</name>
</gene>
<comment type="similarity">
    <text evidence="1">Belongs to the peptidase C48 family.</text>
</comment>
<evidence type="ECO:0000259" key="5">
    <source>
        <dbReference type="Pfam" id="PF02902"/>
    </source>
</evidence>
<evidence type="ECO:0000313" key="6">
    <source>
        <dbReference type="EMBL" id="KAK0600796.1"/>
    </source>
</evidence>
<dbReference type="GO" id="GO:0006508">
    <property type="term" value="P:proteolysis"/>
    <property type="evidence" value="ECO:0007669"/>
    <property type="project" value="UniProtKB-KW"/>
</dbReference>
<feature type="compositionally biased region" description="Basic and acidic residues" evidence="4">
    <location>
        <begin position="104"/>
        <end position="122"/>
    </location>
</feature>
<evidence type="ECO:0000313" key="7">
    <source>
        <dbReference type="Proteomes" id="UP001168877"/>
    </source>
</evidence>
<dbReference type="AlphaFoldDB" id="A0AA39SM04"/>
<name>A0AA39SM04_ACESA</name>
<feature type="domain" description="Ubiquitin-like protease family profile" evidence="5">
    <location>
        <begin position="324"/>
        <end position="462"/>
    </location>
</feature>
<organism evidence="6 7">
    <name type="scientific">Acer saccharum</name>
    <name type="common">Sugar maple</name>
    <dbReference type="NCBI Taxonomy" id="4024"/>
    <lineage>
        <taxon>Eukaryota</taxon>
        <taxon>Viridiplantae</taxon>
        <taxon>Streptophyta</taxon>
        <taxon>Embryophyta</taxon>
        <taxon>Tracheophyta</taxon>
        <taxon>Spermatophyta</taxon>
        <taxon>Magnoliopsida</taxon>
        <taxon>eudicotyledons</taxon>
        <taxon>Gunneridae</taxon>
        <taxon>Pentapetalae</taxon>
        <taxon>rosids</taxon>
        <taxon>malvids</taxon>
        <taxon>Sapindales</taxon>
        <taxon>Sapindaceae</taxon>
        <taxon>Hippocastanoideae</taxon>
        <taxon>Acereae</taxon>
        <taxon>Acer</taxon>
    </lineage>
</organism>
<dbReference type="InterPro" id="IPR003653">
    <property type="entry name" value="Peptidase_C48_C"/>
</dbReference>
<keyword evidence="2" id="KW-0645">Protease</keyword>
<keyword evidence="3" id="KW-0378">Hydrolase</keyword>
<sequence length="469" mass="52201">MGQLLEGFANNNEVPEDSMLRRIFKGKRPTAEVLYATLRKMTSKQSEDEYKMLNIYMEDVGGYKAVDDKAVGGDKFGDEEDVGVDKAANEEDVGGYKAVDDKAIGGDKFGDKEDDGVDKAANEEDVGGKAAVEKDAGDKADVEKDAGDKAAGDRGDVEENVGDKAAVEKDPGNKAAVDEDVGDKAAVQEDVEEMTKKQDVEEHEAVVEALLAVGSTTIEGDGIVETSISKLWADEMKLLDSLRDITLFEKEDQERSQPIKTNSPPSPQGKKDRKKRVKKASDPSPKAVNVWEEYLEFLPLNYQPSSNILRHVTGHQLLYPQPWWQLDSVLILCHVHGHWLLCHVLLKEGKVMVYDSLNERRSGLSHRLKELRGLLYLLPSMLKHASYYQQIKMDPHGTPFTAESMHSDLIPQQDDGYSSRDAFLMKYAELIMAGVPTPWKSFFGQKNIKNIRKAIAIEIYTNGQLRNSP</sequence>
<dbReference type="Proteomes" id="UP001168877">
    <property type="component" value="Unassembled WGS sequence"/>
</dbReference>
<feature type="region of interest" description="Disordered" evidence="4">
    <location>
        <begin position="104"/>
        <end position="184"/>
    </location>
</feature>
<evidence type="ECO:0000256" key="4">
    <source>
        <dbReference type="SAM" id="MobiDB-lite"/>
    </source>
</evidence>
<evidence type="ECO:0000256" key="3">
    <source>
        <dbReference type="ARBA" id="ARBA00022801"/>
    </source>
</evidence>
<dbReference type="EMBL" id="JAUESC010000003">
    <property type="protein sequence ID" value="KAK0600796.1"/>
    <property type="molecule type" value="Genomic_DNA"/>
</dbReference>
<proteinExistence type="inferred from homology"/>